<organism evidence="1">
    <name type="scientific">Aerophobetes bacterium</name>
    <dbReference type="NCBI Taxonomy" id="2030807"/>
    <lineage>
        <taxon>Bacteria</taxon>
        <taxon>Candidatus Aerophobota</taxon>
    </lineage>
</organism>
<reference evidence="1" key="1">
    <citation type="journal article" date="2020" name="mSystems">
        <title>Genome- and Community-Level Interaction Insights into Carbon Utilization and Element Cycling Functions of Hydrothermarchaeota in Hydrothermal Sediment.</title>
        <authorList>
            <person name="Zhou Z."/>
            <person name="Liu Y."/>
            <person name="Xu W."/>
            <person name="Pan J."/>
            <person name="Luo Z.H."/>
            <person name="Li M."/>
        </authorList>
    </citation>
    <scope>NUCLEOTIDE SEQUENCE [LARGE SCALE GENOMIC DNA]</scope>
    <source>
        <strain evidence="1">HyVt-219</strain>
    </source>
</reference>
<dbReference type="Proteomes" id="UP000885660">
    <property type="component" value="Unassembled WGS sequence"/>
</dbReference>
<accession>A0A7V0QQ63</accession>
<dbReference type="AlphaFoldDB" id="A0A7V0QQ63"/>
<proteinExistence type="predicted"/>
<evidence type="ECO:0000313" key="1">
    <source>
        <dbReference type="EMBL" id="HDN84481.1"/>
    </source>
</evidence>
<comment type="caution">
    <text evidence="1">The sequence shown here is derived from an EMBL/GenBank/DDBJ whole genome shotgun (WGS) entry which is preliminary data.</text>
</comment>
<gene>
    <name evidence="1" type="ORF">ENG47_01830</name>
</gene>
<dbReference type="EMBL" id="DRBC01000108">
    <property type="protein sequence ID" value="HDN84481.1"/>
    <property type="molecule type" value="Genomic_DNA"/>
</dbReference>
<protein>
    <submittedName>
        <fullName evidence="1">Uncharacterized protein</fullName>
    </submittedName>
</protein>
<sequence>MIHKGALRGKILSPSTAFGLLPLYDIALSITYTYRAKRPALNRRCLLENTLGGQQRIIGFFPKLEIQFDIGTLFQNPVFI</sequence>
<name>A0A7V0QQ63_UNCAE</name>